<organism evidence="2 3">
    <name type="scientific">Cetraspora pellucida</name>
    <dbReference type="NCBI Taxonomy" id="1433469"/>
    <lineage>
        <taxon>Eukaryota</taxon>
        <taxon>Fungi</taxon>
        <taxon>Fungi incertae sedis</taxon>
        <taxon>Mucoromycota</taxon>
        <taxon>Glomeromycotina</taxon>
        <taxon>Glomeromycetes</taxon>
        <taxon>Diversisporales</taxon>
        <taxon>Gigasporaceae</taxon>
        <taxon>Cetraspora</taxon>
    </lineage>
</organism>
<evidence type="ECO:0000313" key="2">
    <source>
        <dbReference type="EMBL" id="CAG8819440.1"/>
    </source>
</evidence>
<dbReference type="InterPro" id="IPR036875">
    <property type="entry name" value="Znf_CCHC_sf"/>
</dbReference>
<keyword evidence="3" id="KW-1185">Reference proteome</keyword>
<dbReference type="EMBL" id="CAJVQA010047951">
    <property type="protein sequence ID" value="CAG8819440.1"/>
    <property type="molecule type" value="Genomic_DNA"/>
</dbReference>
<evidence type="ECO:0000259" key="1">
    <source>
        <dbReference type="SMART" id="SM00343"/>
    </source>
</evidence>
<feature type="domain" description="CCHC-type" evidence="1">
    <location>
        <begin position="166"/>
        <end position="182"/>
    </location>
</feature>
<accession>A0A9N9KA02</accession>
<name>A0A9N9KA02_9GLOM</name>
<dbReference type="Gene3D" id="4.10.60.10">
    <property type="entry name" value="Zinc finger, CCHC-type"/>
    <property type="match status" value="1"/>
</dbReference>
<sequence>MQEHEIYELFKKFLAFSEMQNSQIQLKNNDDDYISVNTYIFDNQNKHTFFSYFNKIKSVDTIHSYLYPKNHGECWNCSRNYDHTCCDACKREIKDCTCTFICGLTFPIGRKNSNDEYVQFDLCKWFTSGNDFNHRCRGMVNTQEELILYSKKQDLKKNNEIRNKKVCFRCGADDHIVYNCKQKKKCYRCKRSDHLAHKDTLFKNYNIMKIDSEKSLLLLLKCAKYVFENTYLSTIKEEEE</sequence>
<dbReference type="SUPFAM" id="SSF57756">
    <property type="entry name" value="Retrovirus zinc finger-like domains"/>
    <property type="match status" value="1"/>
</dbReference>
<dbReference type="InterPro" id="IPR001878">
    <property type="entry name" value="Znf_CCHC"/>
</dbReference>
<evidence type="ECO:0000313" key="3">
    <source>
        <dbReference type="Proteomes" id="UP000789759"/>
    </source>
</evidence>
<protein>
    <submittedName>
        <fullName evidence="2">13135_t:CDS:1</fullName>
    </submittedName>
</protein>
<dbReference type="GO" id="GO:0008270">
    <property type="term" value="F:zinc ion binding"/>
    <property type="evidence" value="ECO:0007669"/>
    <property type="project" value="InterPro"/>
</dbReference>
<comment type="caution">
    <text evidence="2">The sequence shown here is derived from an EMBL/GenBank/DDBJ whole genome shotgun (WGS) entry which is preliminary data.</text>
</comment>
<proteinExistence type="predicted"/>
<dbReference type="AlphaFoldDB" id="A0A9N9KA02"/>
<feature type="domain" description="CCHC-type" evidence="1">
    <location>
        <begin position="185"/>
        <end position="201"/>
    </location>
</feature>
<dbReference type="GO" id="GO:0003676">
    <property type="term" value="F:nucleic acid binding"/>
    <property type="evidence" value="ECO:0007669"/>
    <property type="project" value="InterPro"/>
</dbReference>
<dbReference type="SMART" id="SM00343">
    <property type="entry name" value="ZnF_C2HC"/>
    <property type="match status" value="2"/>
</dbReference>
<reference evidence="2" key="1">
    <citation type="submission" date="2021-06" db="EMBL/GenBank/DDBJ databases">
        <authorList>
            <person name="Kallberg Y."/>
            <person name="Tangrot J."/>
            <person name="Rosling A."/>
        </authorList>
    </citation>
    <scope>NUCLEOTIDE SEQUENCE</scope>
    <source>
        <strain evidence="2">FL966</strain>
    </source>
</reference>
<dbReference type="Proteomes" id="UP000789759">
    <property type="component" value="Unassembled WGS sequence"/>
</dbReference>
<gene>
    <name evidence="2" type="ORF">CPELLU_LOCUS19543</name>
</gene>